<dbReference type="GO" id="GO:0090374">
    <property type="term" value="P:oligopeptide export from mitochondrion"/>
    <property type="evidence" value="ECO:0007669"/>
    <property type="project" value="TreeGrafter"/>
</dbReference>
<feature type="domain" description="ABC transmembrane type-1" evidence="10">
    <location>
        <begin position="752"/>
        <end position="1035"/>
    </location>
</feature>
<feature type="region of interest" description="Disordered" evidence="7">
    <location>
        <begin position="697"/>
        <end position="721"/>
    </location>
</feature>
<evidence type="ECO:0000256" key="7">
    <source>
        <dbReference type="SAM" id="MobiDB-lite"/>
    </source>
</evidence>
<protein>
    <recommendedName>
        <fullName evidence="13">ABC a-pheromone efflux pump AtrD</fullName>
    </recommendedName>
</protein>
<name>A0A1L9S1C4_ASPWE</name>
<keyword evidence="3" id="KW-0547">Nucleotide-binding</keyword>
<feature type="transmembrane region" description="Helical" evidence="8">
    <location>
        <begin position="166"/>
        <end position="184"/>
    </location>
</feature>
<evidence type="ECO:0000256" key="2">
    <source>
        <dbReference type="ARBA" id="ARBA00022692"/>
    </source>
</evidence>
<feature type="transmembrane region" description="Helical" evidence="8">
    <location>
        <begin position="251"/>
        <end position="273"/>
    </location>
</feature>
<dbReference type="InterPro" id="IPR036640">
    <property type="entry name" value="ABC1_TM_sf"/>
</dbReference>
<feature type="domain" description="ABC transporter" evidence="9">
    <location>
        <begin position="1071"/>
        <end position="1319"/>
    </location>
</feature>
<proteinExistence type="predicted"/>
<dbReference type="CDD" id="cd18577">
    <property type="entry name" value="ABC_6TM_Pgp_ABCB1_D1_like"/>
    <property type="match status" value="1"/>
</dbReference>
<sequence length="1321" mass="145216">MSLFNFTTKKHIPTLVSGLVFSLAASLSTLVFAILLGKIFNSFMVFGAGEISSQDLIKGITTDCIGLAGLGAAGWVLNAGYFTLFVAFGELQVANARGRVFERLLKRDLQWFQTQQDGTGAFLSSLQAQIHDLQMATSQPLGLVVHYSFRSVASLLLALYTSWKLSLVTLAGIPIFSAIVGFISPRMTPNIEAQQAELAHASKIANSAIKSIDTVKSLNGQTFELLSFACTIDRASTQYLKQARLNSLQIAMVRLMMFGMFVQGFWYGCLLAGSGELSASLVLRTFWACLTAAQSIELVLPEVIVLRKGKVAATALGEIINQTGRTAGEMKGIHCPRYCEGDIEVNNVSFSYSSQPERPVLETSSFFFPAGEMTFITGKSGSGKSTLGNLLTRFYSPMSGEILIDNVPIQTLSINWIRNNITLVEQQSILFNESILTNIAFGRRDYDKVREEDVQKCIDLAMLEDTIDNMPNGIDTCVGHGGNFLSGGQRQRVALARARLRDTPILILDEPTSSLDYHNRTVVMKAIREWRKGKTTIVITHDMSHILEKDFVYILDEGQVVQAGYRHELENGPKSAKYFRSVTKEDTSQDTRQNSVSSCSETNDIPDFGTDVSSVISISTDSFHDVMKACAPSNNALQTSEAFVDHEPRSKIQEESRPLSKFWKMIRKKRNAMYGKRDLTTSSSEIELDRIQVRPKHDQLSRVSSPVSSQTTQISSNQGQEPCTQLQNTASMARIMLTIIPNLSPWQCFLLFLGFLCALGHALATPAFSYCLSQLFCAFYDRGRTTQLAMKWSLAVLGVAIGDGTVSFFMHYFLELCGQAWVDGLRKKAFCRVLDQPRMWFEDERNSPSKLTACLDQNGEDMRTIIGRFAGFVLVAATIAIVAVAWSFIVCWKLSIVALACGPVIYAITRGFEGTSGLWEKRCNEANRVVSDIFVETFSEIRTVRSLTLESFFHRKHVRAASRCMRIGLRRAGYTGFLFGLVMSTVVFVSALIFYYGAVLVSSSEYTVKDITTVFSMLLFSIGYASTVLSWIPQISISRDTAAQLLRLANLPQGASHEYLGNVEISKVAPVKLKKLNFRYPSRSDALVLRNVFITIPQDSCTAIVGRSGSGKSTIASLLLSLYEAPLSKYGAPTISLGGVDIRNLHTPTLRSMISIVSQQPTIFLGTIHANISYGLDEDSPLSTLHNVRAAAKAAGIDEFISSLPSGYSTLIGDGGVGLSGGQAQRVVIARALVRRPQILILDEATSSLDRGSAEVIRQTVQKLVAAQLGLTVIIITHAREMMEISDNVIVMEEGAVIEEGGYYELLKRPGGALRALIEDE</sequence>
<dbReference type="PROSITE" id="PS50929">
    <property type="entry name" value="ABC_TM1F"/>
    <property type="match status" value="2"/>
</dbReference>
<dbReference type="GO" id="GO:0005524">
    <property type="term" value="F:ATP binding"/>
    <property type="evidence" value="ECO:0007669"/>
    <property type="project" value="UniProtKB-KW"/>
</dbReference>
<evidence type="ECO:0000313" key="12">
    <source>
        <dbReference type="Proteomes" id="UP000184383"/>
    </source>
</evidence>
<evidence type="ECO:0000256" key="8">
    <source>
        <dbReference type="SAM" id="Phobius"/>
    </source>
</evidence>
<dbReference type="EMBL" id="KV878209">
    <property type="protein sequence ID" value="OJJ40957.1"/>
    <property type="molecule type" value="Genomic_DNA"/>
</dbReference>
<feature type="compositionally biased region" description="Polar residues" evidence="7">
    <location>
        <begin position="701"/>
        <end position="721"/>
    </location>
</feature>
<dbReference type="Proteomes" id="UP000184383">
    <property type="component" value="Unassembled WGS sequence"/>
</dbReference>
<dbReference type="SMART" id="SM00382">
    <property type="entry name" value="AAA"/>
    <property type="match status" value="2"/>
</dbReference>
<accession>A0A1L9S1C4</accession>
<evidence type="ECO:0000313" key="11">
    <source>
        <dbReference type="EMBL" id="OJJ40957.1"/>
    </source>
</evidence>
<feature type="transmembrane region" description="Helical" evidence="8">
    <location>
        <begin position="749"/>
        <end position="780"/>
    </location>
</feature>
<feature type="compositionally biased region" description="Polar residues" evidence="7">
    <location>
        <begin position="590"/>
        <end position="603"/>
    </location>
</feature>
<keyword evidence="12" id="KW-1185">Reference proteome</keyword>
<feature type="domain" description="ABC transmembrane type-1" evidence="10">
    <location>
        <begin position="18"/>
        <end position="308"/>
    </location>
</feature>
<comment type="subcellular location">
    <subcellularLocation>
        <location evidence="1">Membrane</location>
        <topology evidence="1">Multi-pass membrane protein</topology>
    </subcellularLocation>
</comment>
<dbReference type="InterPro" id="IPR039421">
    <property type="entry name" value="Type_1_exporter"/>
</dbReference>
<gene>
    <name evidence="11" type="ORF">ASPWEDRAFT_100010</name>
</gene>
<dbReference type="STRING" id="1073089.A0A1L9S1C4"/>
<keyword evidence="6 8" id="KW-0472">Membrane</keyword>
<feature type="transmembrane region" description="Helical" evidence="8">
    <location>
        <begin position="865"/>
        <end position="889"/>
    </location>
</feature>
<dbReference type="InterPro" id="IPR003593">
    <property type="entry name" value="AAA+_ATPase"/>
</dbReference>
<evidence type="ECO:0000259" key="10">
    <source>
        <dbReference type="PROSITE" id="PS50929"/>
    </source>
</evidence>
<dbReference type="VEuPathDB" id="FungiDB:ASPWEDRAFT_100010"/>
<feature type="transmembrane region" description="Helical" evidence="8">
    <location>
        <begin position="972"/>
        <end position="999"/>
    </location>
</feature>
<dbReference type="GeneID" id="63743121"/>
<feature type="region of interest" description="Disordered" evidence="7">
    <location>
        <begin position="583"/>
        <end position="603"/>
    </location>
</feature>
<reference evidence="12" key="1">
    <citation type="journal article" date="2017" name="Genome Biol.">
        <title>Comparative genomics reveals high biological diversity and specific adaptations in the industrially and medically important fungal genus Aspergillus.</title>
        <authorList>
            <person name="de Vries R.P."/>
            <person name="Riley R."/>
            <person name="Wiebenga A."/>
            <person name="Aguilar-Osorio G."/>
            <person name="Amillis S."/>
            <person name="Uchima C.A."/>
            <person name="Anderluh G."/>
            <person name="Asadollahi M."/>
            <person name="Askin M."/>
            <person name="Barry K."/>
            <person name="Battaglia E."/>
            <person name="Bayram O."/>
            <person name="Benocci T."/>
            <person name="Braus-Stromeyer S.A."/>
            <person name="Caldana C."/>
            <person name="Canovas D."/>
            <person name="Cerqueira G.C."/>
            <person name="Chen F."/>
            <person name="Chen W."/>
            <person name="Choi C."/>
            <person name="Clum A."/>
            <person name="Dos Santos R.A."/>
            <person name="Damasio A.R."/>
            <person name="Diallinas G."/>
            <person name="Emri T."/>
            <person name="Fekete E."/>
            <person name="Flipphi M."/>
            <person name="Freyberg S."/>
            <person name="Gallo A."/>
            <person name="Gournas C."/>
            <person name="Habgood R."/>
            <person name="Hainaut M."/>
            <person name="Harispe M.L."/>
            <person name="Henrissat B."/>
            <person name="Hilden K.S."/>
            <person name="Hope R."/>
            <person name="Hossain A."/>
            <person name="Karabika E."/>
            <person name="Karaffa L."/>
            <person name="Karanyi Z."/>
            <person name="Krasevec N."/>
            <person name="Kuo A."/>
            <person name="Kusch H."/>
            <person name="LaButti K."/>
            <person name="Lagendijk E.L."/>
            <person name="Lapidus A."/>
            <person name="Levasseur A."/>
            <person name="Lindquist E."/>
            <person name="Lipzen A."/>
            <person name="Logrieco A.F."/>
            <person name="MacCabe A."/>
            <person name="Maekelae M.R."/>
            <person name="Malavazi I."/>
            <person name="Melin P."/>
            <person name="Meyer V."/>
            <person name="Mielnichuk N."/>
            <person name="Miskei M."/>
            <person name="Molnar A.P."/>
            <person name="Mule G."/>
            <person name="Ngan C.Y."/>
            <person name="Orejas M."/>
            <person name="Orosz E."/>
            <person name="Ouedraogo J.P."/>
            <person name="Overkamp K.M."/>
            <person name="Park H.-S."/>
            <person name="Perrone G."/>
            <person name="Piumi F."/>
            <person name="Punt P.J."/>
            <person name="Ram A.F."/>
            <person name="Ramon A."/>
            <person name="Rauscher S."/>
            <person name="Record E."/>
            <person name="Riano-Pachon D.M."/>
            <person name="Robert V."/>
            <person name="Roehrig J."/>
            <person name="Ruller R."/>
            <person name="Salamov A."/>
            <person name="Salih N.S."/>
            <person name="Samson R.A."/>
            <person name="Sandor E."/>
            <person name="Sanguinetti M."/>
            <person name="Schuetze T."/>
            <person name="Sepcic K."/>
            <person name="Shelest E."/>
            <person name="Sherlock G."/>
            <person name="Sophianopoulou V."/>
            <person name="Squina F.M."/>
            <person name="Sun H."/>
            <person name="Susca A."/>
            <person name="Todd R.B."/>
            <person name="Tsang A."/>
            <person name="Unkles S.E."/>
            <person name="van de Wiele N."/>
            <person name="van Rossen-Uffink D."/>
            <person name="Oliveira J.V."/>
            <person name="Vesth T.C."/>
            <person name="Visser J."/>
            <person name="Yu J.-H."/>
            <person name="Zhou M."/>
            <person name="Andersen M.R."/>
            <person name="Archer D.B."/>
            <person name="Baker S.E."/>
            <person name="Benoit I."/>
            <person name="Brakhage A.A."/>
            <person name="Braus G.H."/>
            <person name="Fischer R."/>
            <person name="Frisvad J.C."/>
            <person name="Goldman G.H."/>
            <person name="Houbraken J."/>
            <person name="Oakley B."/>
            <person name="Pocsi I."/>
            <person name="Scazzocchio C."/>
            <person name="Seiboth B."/>
            <person name="vanKuyk P.A."/>
            <person name="Wortman J."/>
            <person name="Dyer P.S."/>
            <person name="Grigoriev I.V."/>
        </authorList>
    </citation>
    <scope>NUCLEOTIDE SEQUENCE [LARGE SCALE GENOMIC DNA]</scope>
    <source>
        <strain evidence="12">DTO 134E9</strain>
    </source>
</reference>
<dbReference type="GO" id="GO:0005743">
    <property type="term" value="C:mitochondrial inner membrane"/>
    <property type="evidence" value="ECO:0007669"/>
    <property type="project" value="TreeGrafter"/>
</dbReference>
<feature type="transmembrane region" description="Helical" evidence="8">
    <location>
        <begin position="12"/>
        <end position="36"/>
    </location>
</feature>
<dbReference type="SUPFAM" id="SSF90123">
    <property type="entry name" value="ABC transporter transmembrane region"/>
    <property type="match status" value="2"/>
</dbReference>
<dbReference type="Pfam" id="PF00664">
    <property type="entry name" value="ABC_membrane"/>
    <property type="match status" value="2"/>
</dbReference>
<dbReference type="InterPro" id="IPR017871">
    <property type="entry name" value="ABC_transporter-like_CS"/>
</dbReference>
<evidence type="ECO:0000259" key="9">
    <source>
        <dbReference type="PROSITE" id="PS50893"/>
    </source>
</evidence>
<evidence type="ECO:0000256" key="1">
    <source>
        <dbReference type="ARBA" id="ARBA00004141"/>
    </source>
</evidence>
<keyword evidence="4" id="KW-0067">ATP-binding</keyword>
<dbReference type="CDD" id="cd18578">
    <property type="entry name" value="ABC_6TM_Pgp_ABCB1_D2_like"/>
    <property type="match status" value="1"/>
</dbReference>
<evidence type="ECO:0000256" key="6">
    <source>
        <dbReference type="ARBA" id="ARBA00023136"/>
    </source>
</evidence>
<dbReference type="OrthoDB" id="6500128at2759"/>
<dbReference type="Gene3D" id="1.20.1560.10">
    <property type="entry name" value="ABC transporter type 1, transmembrane domain"/>
    <property type="match status" value="2"/>
</dbReference>
<evidence type="ECO:0000256" key="5">
    <source>
        <dbReference type="ARBA" id="ARBA00022989"/>
    </source>
</evidence>
<dbReference type="InterPro" id="IPR027417">
    <property type="entry name" value="P-loop_NTPase"/>
</dbReference>
<dbReference type="GO" id="GO:0016887">
    <property type="term" value="F:ATP hydrolysis activity"/>
    <property type="evidence" value="ECO:0007669"/>
    <property type="project" value="InterPro"/>
</dbReference>
<keyword evidence="2 8" id="KW-0812">Transmembrane</keyword>
<feature type="transmembrane region" description="Helical" evidence="8">
    <location>
        <begin position="792"/>
        <end position="814"/>
    </location>
</feature>
<dbReference type="Gene3D" id="3.40.50.300">
    <property type="entry name" value="P-loop containing nucleotide triphosphate hydrolases"/>
    <property type="match status" value="2"/>
</dbReference>
<keyword evidence="5 8" id="KW-1133">Transmembrane helix</keyword>
<dbReference type="RefSeq" id="XP_040694633.1">
    <property type="nucleotide sequence ID" value="XM_040827273.1"/>
</dbReference>
<organism evidence="11 12">
    <name type="scientific">Aspergillus wentii DTO 134E9</name>
    <dbReference type="NCBI Taxonomy" id="1073089"/>
    <lineage>
        <taxon>Eukaryota</taxon>
        <taxon>Fungi</taxon>
        <taxon>Dikarya</taxon>
        <taxon>Ascomycota</taxon>
        <taxon>Pezizomycotina</taxon>
        <taxon>Eurotiomycetes</taxon>
        <taxon>Eurotiomycetidae</taxon>
        <taxon>Eurotiales</taxon>
        <taxon>Aspergillaceae</taxon>
        <taxon>Aspergillus</taxon>
        <taxon>Aspergillus subgen. Cremei</taxon>
    </lineage>
</organism>
<feature type="transmembrane region" description="Helical" evidence="8">
    <location>
        <begin position="1011"/>
        <end position="1032"/>
    </location>
</feature>
<dbReference type="PROSITE" id="PS00211">
    <property type="entry name" value="ABC_TRANSPORTER_1"/>
    <property type="match status" value="1"/>
</dbReference>
<dbReference type="PANTHER" id="PTHR43394:SF15">
    <property type="entry name" value="ALPHA-FACTOR-TRANSPORTING ATPASE"/>
    <property type="match status" value="1"/>
</dbReference>
<evidence type="ECO:0000256" key="3">
    <source>
        <dbReference type="ARBA" id="ARBA00022741"/>
    </source>
</evidence>
<evidence type="ECO:0008006" key="13">
    <source>
        <dbReference type="Google" id="ProtNLM"/>
    </source>
</evidence>
<dbReference type="SUPFAM" id="SSF52540">
    <property type="entry name" value="P-loop containing nucleoside triphosphate hydrolases"/>
    <property type="match status" value="2"/>
</dbReference>
<dbReference type="FunFam" id="3.40.50.300:FF:001471">
    <property type="entry name" value="P-loop containing nucleoside triphosphate hydrolase protein"/>
    <property type="match status" value="1"/>
</dbReference>
<evidence type="ECO:0000256" key="4">
    <source>
        <dbReference type="ARBA" id="ARBA00022840"/>
    </source>
</evidence>
<dbReference type="InterPro" id="IPR011527">
    <property type="entry name" value="ABC1_TM_dom"/>
</dbReference>
<dbReference type="PROSITE" id="PS50893">
    <property type="entry name" value="ABC_TRANSPORTER_2"/>
    <property type="match status" value="2"/>
</dbReference>
<dbReference type="GO" id="GO:0015421">
    <property type="term" value="F:ABC-type oligopeptide transporter activity"/>
    <property type="evidence" value="ECO:0007669"/>
    <property type="project" value="TreeGrafter"/>
</dbReference>
<dbReference type="InterPro" id="IPR003439">
    <property type="entry name" value="ABC_transporter-like_ATP-bd"/>
</dbReference>
<feature type="domain" description="ABC transporter" evidence="9">
    <location>
        <begin position="343"/>
        <end position="582"/>
    </location>
</feature>
<dbReference type="PANTHER" id="PTHR43394">
    <property type="entry name" value="ATP-DEPENDENT PERMEASE MDL1, MITOCHONDRIAL"/>
    <property type="match status" value="1"/>
</dbReference>
<dbReference type="Pfam" id="PF00005">
    <property type="entry name" value="ABC_tran"/>
    <property type="match status" value="2"/>
</dbReference>
<dbReference type="FunFam" id="3.40.50.300:FF:003218">
    <property type="entry name" value="ABC a-pheromone efflux pump AtrD"/>
    <property type="match status" value="1"/>
</dbReference>